<evidence type="ECO:0000313" key="2">
    <source>
        <dbReference type="Proteomes" id="UP000284178"/>
    </source>
</evidence>
<evidence type="ECO:0000313" key="1">
    <source>
        <dbReference type="EMBL" id="RGR75517.1"/>
    </source>
</evidence>
<organism evidence="1 2">
    <name type="scientific">Holdemania filiformis</name>
    <dbReference type="NCBI Taxonomy" id="61171"/>
    <lineage>
        <taxon>Bacteria</taxon>
        <taxon>Bacillati</taxon>
        <taxon>Bacillota</taxon>
        <taxon>Erysipelotrichia</taxon>
        <taxon>Erysipelotrichales</taxon>
        <taxon>Erysipelotrichaceae</taxon>
        <taxon>Holdemania</taxon>
    </lineage>
</organism>
<keyword evidence="2" id="KW-1185">Reference proteome</keyword>
<proteinExistence type="predicted"/>
<dbReference type="AlphaFoldDB" id="A0A412G4E9"/>
<sequence>MTEKPVFTGKEQAQILTALVQLANQCPGLPCEVYLDTLSEKAPAMCLGTMTGGSKAFNVVGGYTAELPFTINLKIAERFTLKRINAVAVLGKLGAFFEQRKQQNALPDLGDRDVCLDIRMETNPYLFDTEESGGKAHYQAQCVLVYKHKSDYE</sequence>
<dbReference type="RefSeq" id="WP_117894251.1">
    <property type="nucleotide sequence ID" value="NZ_CABJCV010000004.1"/>
</dbReference>
<gene>
    <name evidence="1" type="ORF">DWY25_04585</name>
</gene>
<dbReference type="Proteomes" id="UP000284178">
    <property type="component" value="Unassembled WGS sequence"/>
</dbReference>
<comment type="caution">
    <text evidence="1">The sequence shown here is derived from an EMBL/GenBank/DDBJ whole genome shotgun (WGS) entry which is preliminary data.</text>
</comment>
<protein>
    <recommendedName>
        <fullName evidence="3">DUF3168 domain-containing protein</fullName>
    </recommendedName>
</protein>
<dbReference type="GeneID" id="83014680"/>
<reference evidence="1 2" key="1">
    <citation type="submission" date="2018-08" db="EMBL/GenBank/DDBJ databases">
        <title>A genome reference for cultivated species of the human gut microbiota.</title>
        <authorList>
            <person name="Zou Y."/>
            <person name="Xue W."/>
            <person name="Luo G."/>
        </authorList>
    </citation>
    <scope>NUCLEOTIDE SEQUENCE [LARGE SCALE GENOMIC DNA]</scope>
    <source>
        <strain evidence="1 2">AF24-29</strain>
    </source>
</reference>
<evidence type="ECO:0008006" key="3">
    <source>
        <dbReference type="Google" id="ProtNLM"/>
    </source>
</evidence>
<name>A0A412G4E9_9FIRM</name>
<dbReference type="EMBL" id="QRUP01000004">
    <property type="protein sequence ID" value="RGR75517.1"/>
    <property type="molecule type" value="Genomic_DNA"/>
</dbReference>
<accession>A0A412G4E9</accession>